<proteinExistence type="predicted"/>
<evidence type="ECO:0000256" key="5">
    <source>
        <dbReference type="ARBA" id="ARBA00022833"/>
    </source>
</evidence>
<reference evidence="11" key="1">
    <citation type="submission" date="2025-08" db="UniProtKB">
        <authorList>
            <consortium name="RefSeq"/>
        </authorList>
    </citation>
    <scope>IDENTIFICATION</scope>
</reference>
<dbReference type="InterPro" id="IPR051868">
    <property type="entry name" value="ZN346_ZMAT4"/>
</dbReference>
<dbReference type="PANTHER" id="PTHR46144:SF6">
    <property type="entry name" value="C2H2-TYPE DOMAIN-CONTAINING PROTEIN"/>
    <property type="match status" value="1"/>
</dbReference>
<evidence type="ECO:0000256" key="6">
    <source>
        <dbReference type="ARBA" id="ARBA00023242"/>
    </source>
</evidence>
<name>A0ABM0KAM2_APLCA</name>
<evidence type="ECO:0000259" key="9">
    <source>
        <dbReference type="SMART" id="SM00451"/>
    </source>
</evidence>
<feature type="region of interest" description="Disordered" evidence="7">
    <location>
        <begin position="468"/>
        <end position="508"/>
    </location>
</feature>
<organism evidence="10 11">
    <name type="scientific">Aplysia californica</name>
    <name type="common">California sea hare</name>
    <dbReference type="NCBI Taxonomy" id="6500"/>
    <lineage>
        <taxon>Eukaryota</taxon>
        <taxon>Metazoa</taxon>
        <taxon>Spiralia</taxon>
        <taxon>Lophotrochozoa</taxon>
        <taxon>Mollusca</taxon>
        <taxon>Gastropoda</taxon>
        <taxon>Heterobranchia</taxon>
        <taxon>Euthyneura</taxon>
        <taxon>Tectipleura</taxon>
        <taxon>Aplysiida</taxon>
        <taxon>Aplysioidea</taxon>
        <taxon>Aplysiidae</taxon>
        <taxon>Aplysia</taxon>
    </lineage>
</organism>
<evidence type="ECO:0000256" key="3">
    <source>
        <dbReference type="ARBA" id="ARBA00022737"/>
    </source>
</evidence>
<keyword evidence="10" id="KW-1185">Reference proteome</keyword>
<comment type="subcellular location">
    <subcellularLocation>
        <location evidence="1">Nucleus</location>
    </subcellularLocation>
</comment>
<dbReference type="GeneID" id="101862089"/>
<dbReference type="RefSeq" id="XP_005112968.1">
    <property type="nucleotide sequence ID" value="XM_005112911.3"/>
</dbReference>
<keyword evidence="5" id="KW-0862">Zinc</keyword>
<dbReference type="Proteomes" id="UP000694888">
    <property type="component" value="Unplaced"/>
</dbReference>
<feature type="compositionally biased region" description="Gly residues" evidence="7">
    <location>
        <begin position="349"/>
        <end position="362"/>
    </location>
</feature>
<sequence>MQNENKPFCAVCRKQLNSADQYSAHIGGAGHKRKVREQILEERSNGENSASEEGPTQKKIVLPIKPFVRSEEQQRTDQKENMDSTCSSQAVDGTNNSLSVLDRCKTIGPKQEIVDGSLRCDVCNVSNTSQHQAQAHYAGSKHQRNVARKQGLEPDKTQPAPGGKEVVVCSSLWDLERLMKFAQNNYQPPAAPANNAGDDKSPSGKAEITAGREDLWMRSKDVMCSMCVVRLTSKALAVAHFEGSKHQKRADRSQQVNRGDQEAWCSVCLVLLGSPSAAGTHYLSEKHMAKVRLAKRLGQVDPSFAARLNPPPAPPTGPPAPRKKRSGPPFPKPGSFHGGPLAKKANYSGGPGAGKQFGGTGPGKPASAQLYCTFCKVSVNSQGQMDAHRTGSKHMQTVAMMSGVGGGGPPKKPAPSFKGPQRQAPPPQQFGGQRFQASNSNAPQYPAFPAQGPVDSYAFHSDSGAAFPDTGPHFPASLAPHNPRLAAGFPMADTSGWGQVYPDYQQYS</sequence>
<feature type="compositionally biased region" description="Low complexity" evidence="7">
    <location>
        <begin position="186"/>
        <end position="196"/>
    </location>
</feature>
<gene>
    <name evidence="11" type="primary">LOC101862089</name>
</gene>
<evidence type="ECO:0000256" key="4">
    <source>
        <dbReference type="ARBA" id="ARBA00022771"/>
    </source>
</evidence>
<feature type="compositionally biased region" description="Basic and acidic residues" evidence="7">
    <location>
        <begin position="36"/>
        <end position="45"/>
    </location>
</feature>
<evidence type="ECO:0000256" key="2">
    <source>
        <dbReference type="ARBA" id="ARBA00022723"/>
    </source>
</evidence>
<dbReference type="Gene3D" id="3.30.160.60">
    <property type="entry name" value="Classic Zinc Finger"/>
    <property type="match status" value="5"/>
</dbReference>
<feature type="domain" description="U1-type" evidence="9">
    <location>
        <begin position="219"/>
        <end position="253"/>
    </location>
</feature>
<feature type="compositionally biased region" description="Pro residues" evidence="7">
    <location>
        <begin position="309"/>
        <end position="320"/>
    </location>
</feature>
<dbReference type="PANTHER" id="PTHR46144">
    <property type="entry name" value="ZINC FINGER PROTEIN 385B-LIKE"/>
    <property type="match status" value="1"/>
</dbReference>
<feature type="region of interest" description="Disordered" evidence="7">
    <location>
        <begin position="400"/>
        <end position="454"/>
    </location>
</feature>
<dbReference type="SUPFAM" id="SSF57667">
    <property type="entry name" value="beta-beta-alpha zinc fingers"/>
    <property type="match status" value="4"/>
</dbReference>
<evidence type="ECO:0000313" key="10">
    <source>
        <dbReference type="Proteomes" id="UP000694888"/>
    </source>
</evidence>
<feature type="region of interest" description="Disordered" evidence="7">
    <location>
        <begin position="303"/>
        <end position="363"/>
    </location>
</feature>
<evidence type="ECO:0000259" key="8">
    <source>
        <dbReference type="SMART" id="SM00355"/>
    </source>
</evidence>
<dbReference type="InterPro" id="IPR013087">
    <property type="entry name" value="Znf_C2H2_type"/>
</dbReference>
<feature type="domain" description="C2H2-type" evidence="8">
    <location>
        <begin position="7"/>
        <end position="31"/>
    </location>
</feature>
<feature type="domain" description="U1-type" evidence="9">
    <location>
        <begin position="4"/>
        <end position="38"/>
    </location>
</feature>
<dbReference type="SMART" id="SM00355">
    <property type="entry name" value="ZnF_C2H2"/>
    <property type="match status" value="4"/>
</dbReference>
<dbReference type="InterPro" id="IPR036236">
    <property type="entry name" value="Znf_C2H2_sf"/>
</dbReference>
<feature type="domain" description="C2H2-type" evidence="8">
    <location>
        <begin position="118"/>
        <end position="142"/>
    </location>
</feature>
<dbReference type="Pfam" id="PF12874">
    <property type="entry name" value="zf-met"/>
    <property type="match status" value="3"/>
</dbReference>
<evidence type="ECO:0000256" key="7">
    <source>
        <dbReference type="SAM" id="MobiDB-lite"/>
    </source>
</evidence>
<dbReference type="InterPro" id="IPR022755">
    <property type="entry name" value="Znf_C2H2_jaz"/>
</dbReference>
<feature type="domain" description="U1-type" evidence="9">
    <location>
        <begin position="367"/>
        <end position="401"/>
    </location>
</feature>
<feature type="domain" description="U1-type" evidence="9">
    <location>
        <begin position="115"/>
        <end position="149"/>
    </location>
</feature>
<evidence type="ECO:0000313" key="11">
    <source>
        <dbReference type="RefSeq" id="XP_005112968.1"/>
    </source>
</evidence>
<dbReference type="InterPro" id="IPR003604">
    <property type="entry name" value="Matrin/U1-like-C_Znf_C2H2"/>
</dbReference>
<feature type="domain" description="C2H2-type" evidence="8">
    <location>
        <begin position="370"/>
        <end position="394"/>
    </location>
</feature>
<keyword evidence="6" id="KW-0539">Nucleus</keyword>
<keyword evidence="4" id="KW-0863">Zinc-finger</keyword>
<feature type="domain" description="C2H2-type" evidence="8">
    <location>
        <begin position="222"/>
        <end position="246"/>
    </location>
</feature>
<feature type="domain" description="U1-type" evidence="9">
    <location>
        <begin position="260"/>
        <end position="294"/>
    </location>
</feature>
<feature type="region of interest" description="Disordered" evidence="7">
    <location>
        <begin position="186"/>
        <end position="206"/>
    </location>
</feature>
<keyword evidence="2" id="KW-0479">Metal-binding</keyword>
<keyword evidence="3" id="KW-0677">Repeat</keyword>
<protein>
    <submittedName>
        <fullName evidence="11">Zinc finger protein 385B</fullName>
    </submittedName>
</protein>
<evidence type="ECO:0000256" key="1">
    <source>
        <dbReference type="ARBA" id="ARBA00004123"/>
    </source>
</evidence>
<feature type="region of interest" description="Disordered" evidence="7">
    <location>
        <begin position="22"/>
        <end position="91"/>
    </location>
</feature>
<dbReference type="Pfam" id="PF12171">
    <property type="entry name" value="zf-C2H2_jaz"/>
    <property type="match status" value="1"/>
</dbReference>
<accession>A0ABM0KAM2</accession>
<dbReference type="SMART" id="SM00451">
    <property type="entry name" value="ZnF_U1"/>
    <property type="match status" value="5"/>
</dbReference>
<feature type="compositionally biased region" description="Basic and acidic residues" evidence="7">
    <location>
        <begin position="68"/>
        <end position="82"/>
    </location>
</feature>